<protein>
    <submittedName>
        <fullName evidence="2">Uncharacterized protein</fullName>
    </submittedName>
</protein>
<organism evidence="2 3">
    <name type="scientific">Caligus rogercresseyi</name>
    <name type="common">Sea louse</name>
    <dbReference type="NCBI Taxonomy" id="217165"/>
    <lineage>
        <taxon>Eukaryota</taxon>
        <taxon>Metazoa</taxon>
        <taxon>Ecdysozoa</taxon>
        <taxon>Arthropoda</taxon>
        <taxon>Crustacea</taxon>
        <taxon>Multicrustacea</taxon>
        <taxon>Hexanauplia</taxon>
        <taxon>Copepoda</taxon>
        <taxon>Siphonostomatoida</taxon>
        <taxon>Caligidae</taxon>
        <taxon>Caligus</taxon>
    </lineage>
</organism>
<dbReference type="Proteomes" id="UP000595437">
    <property type="component" value="Chromosome 8"/>
</dbReference>
<feature type="region of interest" description="Disordered" evidence="1">
    <location>
        <begin position="1"/>
        <end position="128"/>
    </location>
</feature>
<gene>
    <name evidence="2" type="ORF">FKW44_013464</name>
</gene>
<sequence>MDIMDQRVESLCNFTRDAADDGRDRLIEHQDSSMSLNSEGSRSHPPRRSNRPKPPPDPLNCGPPADYNKPSPPPSAGSSSTTNNESPGTISGPPCLHERIDHPRSQVLFGTEQEVPLIQAAPERSKWI</sequence>
<keyword evidence="3" id="KW-1185">Reference proteome</keyword>
<reference evidence="3" key="1">
    <citation type="submission" date="2021-01" db="EMBL/GenBank/DDBJ databases">
        <title>Caligus Genome Assembly.</title>
        <authorList>
            <person name="Gallardo-Escarate C."/>
        </authorList>
    </citation>
    <scope>NUCLEOTIDE SEQUENCE [LARGE SCALE GENOMIC DNA]</scope>
</reference>
<evidence type="ECO:0000313" key="2">
    <source>
        <dbReference type="EMBL" id="QQP51964.1"/>
    </source>
</evidence>
<accession>A0A7T8HKX6</accession>
<feature type="compositionally biased region" description="Basic and acidic residues" evidence="1">
    <location>
        <begin position="17"/>
        <end position="31"/>
    </location>
</feature>
<evidence type="ECO:0000313" key="3">
    <source>
        <dbReference type="Proteomes" id="UP000595437"/>
    </source>
</evidence>
<proteinExistence type="predicted"/>
<dbReference type="EMBL" id="CP045897">
    <property type="protein sequence ID" value="QQP51964.1"/>
    <property type="molecule type" value="Genomic_DNA"/>
</dbReference>
<evidence type="ECO:0000256" key="1">
    <source>
        <dbReference type="SAM" id="MobiDB-lite"/>
    </source>
</evidence>
<name>A0A7T8HKX6_CALRO</name>
<dbReference type="AlphaFoldDB" id="A0A7T8HKX6"/>